<dbReference type="EMBL" id="FOEG01000003">
    <property type="protein sequence ID" value="SEO81220.1"/>
    <property type="molecule type" value="Genomic_DNA"/>
</dbReference>
<dbReference type="STRING" id="406100.SAMN04488052_103151"/>
<proteinExistence type="predicted"/>
<evidence type="ECO:0000313" key="3">
    <source>
        <dbReference type="EMBL" id="SEO81220.1"/>
    </source>
</evidence>
<gene>
    <name evidence="3" type="ORF">SAMN04488052_103151</name>
</gene>
<dbReference type="InterPro" id="IPR006683">
    <property type="entry name" value="Thioestr_dom"/>
</dbReference>
<evidence type="ECO:0000313" key="4">
    <source>
        <dbReference type="Proteomes" id="UP000199657"/>
    </source>
</evidence>
<dbReference type="CDD" id="cd03443">
    <property type="entry name" value="PaaI_thioesterase"/>
    <property type="match status" value="1"/>
</dbReference>
<dbReference type="Pfam" id="PF03061">
    <property type="entry name" value="4HBT"/>
    <property type="match status" value="1"/>
</dbReference>
<dbReference type="AlphaFoldDB" id="A0A1H8SR12"/>
<evidence type="ECO:0000256" key="1">
    <source>
        <dbReference type="ARBA" id="ARBA00022801"/>
    </source>
</evidence>
<sequence>MARWPRVVGRQLTRALWGALFSVPAARRYFGRRFFDSIPHSRRIGLHVTRVGRRAFTAGVDYRDELVGNPYTGHLHGGVLTTLIDQTSGAAAFFSRSPPQLVATLDLRIDHLRPAAAGKGVEARAECYHLTRHIAFVRCVAYDEDPDDPVATSVSAFMRNGPVPLGRGFRR</sequence>
<keyword evidence="4" id="KW-1185">Reference proteome</keyword>
<dbReference type="NCBIfam" id="TIGR00369">
    <property type="entry name" value="unchar_dom_1"/>
    <property type="match status" value="1"/>
</dbReference>
<dbReference type="Proteomes" id="UP000199657">
    <property type="component" value="Unassembled WGS sequence"/>
</dbReference>
<keyword evidence="1" id="KW-0378">Hydrolase</keyword>
<dbReference type="InterPro" id="IPR029069">
    <property type="entry name" value="HotDog_dom_sf"/>
</dbReference>
<dbReference type="PANTHER" id="PTHR43240:SF7">
    <property type="entry name" value="BLR7284 PROTEIN"/>
    <property type="match status" value="1"/>
</dbReference>
<dbReference type="GO" id="GO:0005829">
    <property type="term" value="C:cytosol"/>
    <property type="evidence" value="ECO:0007669"/>
    <property type="project" value="TreeGrafter"/>
</dbReference>
<dbReference type="SUPFAM" id="SSF54637">
    <property type="entry name" value="Thioesterase/thiol ester dehydrase-isomerase"/>
    <property type="match status" value="1"/>
</dbReference>
<dbReference type="GO" id="GO:0061522">
    <property type="term" value="F:1,4-dihydroxy-2-naphthoyl-CoA thioesterase activity"/>
    <property type="evidence" value="ECO:0007669"/>
    <property type="project" value="TreeGrafter"/>
</dbReference>
<dbReference type="Gene3D" id="3.10.129.10">
    <property type="entry name" value="Hotdog Thioesterase"/>
    <property type="match status" value="1"/>
</dbReference>
<organism evidence="3 4">
    <name type="scientific">Aquisalimonas asiatica</name>
    <dbReference type="NCBI Taxonomy" id="406100"/>
    <lineage>
        <taxon>Bacteria</taxon>
        <taxon>Pseudomonadati</taxon>
        <taxon>Pseudomonadota</taxon>
        <taxon>Gammaproteobacteria</taxon>
        <taxon>Chromatiales</taxon>
        <taxon>Ectothiorhodospiraceae</taxon>
        <taxon>Aquisalimonas</taxon>
    </lineage>
</organism>
<protein>
    <submittedName>
        <fullName evidence="3">Uncharacterized domain 1-containing protein</fullName>
    </submittedName>
</protein>
<dbReference type="PANTHER" id="PTHR43240">
    <property type="entry name" value="1,4-DIHYDROXY-2-NAPHTHOYL-COA THIOESTERASE 1"/>
    <property type="match status" value="1"/>
</dbReference>
<feature type="domain" description="Thioesterase" evidence="2">
    <location>
        <begin position="73"/>
        <end position="147"/>
    </location>
</feature>
<dbReference type="InterPro" id="IPR003736">
    <property type="entry name" value="PAAI_dom"/>
</dbReference>
<dbReference type="RefSeq" id="WP_245753991.1">
    <property type="nucleotide sequence ID" value="NZ_FOEG01000003.1"/>
</dbReference>
<evidence type="ECO:0000259" key="2">
    <source>
        <dbReference type="Pfam" id="PF03061"/>
    </source>
</evidence>
<accession>A0A1H8SR12</accession>
<name>A0A1H8SR12_9GAMM</name>
<reference evidence="3 4" key="1">
    <citation type="submission" date="2016-10" db="EMBL/GenBank/DDBJ databases">
        <authorList>
            <person name="de Groot N.N."/>
        </authorList>
    </citation>
    <scope>NUCLEOTIDE SEQUENCE [LARGE SCALE GENOMIC DNA]</scope>
    <source>
        <strain evidence="3 4">CGMCC 1.6291</strain>
    </source>
</reference>